<dbReference type="GO" id="GO:0006412">
    <property type="term" value="P:translation"/>
    <property type="evidence" value="ECO:0007669"/>
    <property type="project" value="UniProtKB-UniRule"/>
</dbReference>
<sequence>MATTALLTTERLESNLKPEEIMKVRSSLRALKQRPGSVVVRRHGKVLVVNRTNPQWKSRQG</sequence>
<proteinExistence type="inferred from homology"/>
<dbReference type="InterPro" id="IPR000473">
    <property type="entry name" value="Ribosomal_bL36"/>
</dbReference>
<dbReference type="InterPro" id="IPR035977">
    <property type="entry name" value="Ribosomal_bL36_sp"/>
</dbReference>
<dbReference type="PANTHER" id="PTHR47781">
    <property type="entry name" value="50S RIBOSOMAL PROTEIN L36 2"/>
    <property type="match status" value="1"/>
</dbReference>
<dbReference type="RefSeq" id="WP_425462206.1">
    <property type="nucleotide sequence ID" value="NZ_RBKT01000001.1"/>
</dbReference>
<keyword evidence="2 5" id="KW-0689">Ribosomal protein</keyword>
<evidence type="ECO:0000256" key="3">
    <source>
        <dbReference type="ARBA" id="ARBA00023274"/>
    </source>
</evidence>
<keyword evidence="7" id="KW-1185">Reference proteome</keyword>
<dbReference type="SUPFAM" id="SSF57840">
    <property type="entry name" value="Ribosomal protein L36"/>
    <property type="match status" value="1"/>
</dbReference>
<keyword evidence="3 5" id="KW-0687">Ribonucleoprotein</keyword>
<accession>A0A495JDA2</accession>
<dbReference type="GO" id="GO:1990904">
    <property type="term" value="C:ribonucleoprotein complex"/>
    <property type="evidence" value="ECO:0007669"/>
    <property type="project" value="UniProtKB-KW"/>
</dbReference>
<reference evidence="6 7" key="1">
    <citation type="submission" date="2018-10" db="EMBL/GenBank/DDBJ databases">
        <title>Sequencing the genomes of 1000 actinobacteria strains.</title>
        <authorList>
            <person name="Klenk H.-P."/>
        </authorList>
    </citation>
    <scope>NUCLEOTIDE SEQUENCE [LARGE SCALE GENOMIC DNA]</scope>
    <source>
        <strain evidence="6 7">DSM 45175</strain>
    </source>
</reference>
<dbReference type="InterPro" id="IPR047621">
    <property type="entry name" value="Ribosomal_L36_bact"/>
</dbReference>
<dbReference type="GO" id="GO:0003735">
    <property type="term" value="F:structural constituent of ribosome"/>
    <property type="evidence" value="ECO:0007669"/>
    <property type="project" value="InterPro"/>
</dbReference>
<dbReference type="Proteomes" id="UP000277671">
    <property type="component" value="Unassembled WGS sequence"/>
</dbReference>
<evidence type="ECO:0000313" key="7">
    <source>
        <dbReference type="Proteomes" id="UP000277671"/>
    </source>
</evidence>
<evidence type="ECO:0000256" key="4">
    <source>
        <dbReference type="ARBA" id="ARBA00035186"/>
    </source>
</evidence>
<organism evidence="6 7">
    <name type="scientific">Micromonospora pisi</name>
    <dbReference type="NCBI Taxonomy" id="589240"/>
    <lineage>
        <taxon>Bacteria</taxon>
        <taxon>Bacillati</taxon>
        <taxon>Actinomycetota</taxon>
        <taxon>Actinomycetes</taxon>
        <taxon>Micromonosporales</taxon>
        <taxon>Micromonosporaceae</taxon>
        <taxon>Micromonospora</taxon>
    </lineage>
</organism>
<name>A0A495JDA2_9ACTN</name>
<dbReference type="AlphaFoldDB" id="A0A495JDA2"/>
<dbReference type="EMBL" id="RBKT01000001">
    <property type="protein sequence ID" value="RKR86334.1"/>
    <property type="molecule type" value="Genomic_DNA"/>
</dbReference>
<evidence type="ECO:0000313" key="6">
    <source>
        <dbReference type="EMBL" id="RKR86334.1"/>
    </source>
</evidence>
<evidence type="ECO:0000256" key="5">
    <source>
        <dbReference type="HAMAP-Rule" id="MF_00251"/>
    </source>
</evidence>
<gene>
    <name evidence="5" type="primary">rpmJ</name>
    <name evidence="6" type="ORF">BDK92_0558</name>
</gene>
<protein>
    <recommendedName>
        <fullName evidence="4 5">Large ribosomal subunit protein bL36</fullName>
    </recommendedName>
</protein>
<evidence type="ECO:0000256" key="1">
    <source>
        <dbReference type="ARBA" id="ARBA00007645"/>
    </source>
</evidence>
<evidence type="ECO:0000256" key="2">
    <source>
        <dbReference type="ARBA" id="ARBA00022980"/>
    </source>
</evidence>
<dbReference type="Pfam" id="PF00444">
    <property type="entry name" value="Ribosomal_L36"/>
    <property type="match status" value="1"/>
</dbReference>
<dbReference type="HAMAP" id="MF_00251">
    <property type="entry name" value="Ribosomal_bL36"/>
    <property type="match status" value="1"/>
</dbReference>
<comment type="similarity">
    <text evidence="1 5">Belongs to the bacterial ribosomal protein bL36 family.</text>
</comment>
<dbReference type="GO" id="GO:0005840">
    <property type="term" value="C:ribosome"/>
    <property type="evidence" value="ECO:0007669"/>
    <property type="project" value="UniProtKB-KW"/>
</dbReference>
<comment type="caution">
    <text evidence="6">The sequence shown here is derived from an EMBL/GenBank/DDBJ whole genome shotgun (WGS) entry which is preliminary data.</text>
</comment>
<dbReference type="PANTHER" id="PTHR47781:SF1">
    <property type="entry name" value="LARGE RIBOSOMAL SUBUNIT PROTEIN BL36B"/>
    <property type="match status" value="1"/>
</dbReference>